<protein>
    <recommendedName>
        <fullName evidence="2">Stc1 domain-containing protein</fullName>
    </recommendedName>
</protein>
<feature type="domain" description="Stc1" evidence="2">
    <location>
        <begin position="18"/>
        <end position="100"/>
    </location>
</feature>
<dbReference type="AlphaFoldDB" id="A0A1S7UKP6"/>
<evidence type="ECO:0000313" key="4">
    <source>
        <dbReference type="Proteomes" id="UP000054516"/>
    </source>
</evidence>
<dbReference type="Pfam" id="PF12898">
    <property type="entry name" value="Stc1"/>
    <property type="match status" value="1"/>
</dbReference>
<dbReference type="OrthoDB" id="3514033at2759"/>
<feature type="region of interest" description="Disordered" evidence="1">
    <location>
        <begin position="312"/>
        <end position="336"/>
    </location>
</feature>
<keyword evidence="4" id="KW-1185">Reference proteome</keyword>
<dbReference type="Proteomes" id="UP000054516">
    <property type="component" value="Unassembled WGS sequence"/>
</dbReference>
<proteinExistence type="predicted"/>
<organism evidence="3">
    <name type="scientific">Rosellinia necatrix</name>
    <name type="common">White root-rot fungus</name>
    <dbReference type="NCBI Taxonomy" id="77044"/>
    <lineage>
        <taxon>Eukaryota</taxon>
        <taxon>Fungi</taxon>
        <taxon>Dikarya</taxon>
        <taxon>Ascomycota</taxon>
        <taxon>Pezizomycotina</taxon>
        <taxon>Sordariomycetes</taxon>
        <taxon>Xylariomycetidae</taxon>
        <taxon>Xylariales</taxon>
        <taxon>Xylariaceae</taxon>
        <taxon>Rosellinia</taxon>
    </lineage>
</organism>
<reference evidence="3" key="1">
    <citation type="submission" date="2016-03" db="EMBL/GenBank/DDBJ databases">
        <title>Draft genome sequence of Rosellinia necatrix.</title>
        <authorList>
            <person name="Kanematsu S."/>
        </authorList>
    </citation>
    <scope>NUCLEOTIDE SEQUENCE [LARGE SCALE GENOMIC DNA]</scope>
    <source>
        <strain evidence="3">W97</strain>
    </source>
</reference>
<feature type="region of interest" description="Disordered" evidence="1">
    <location>
        <begin position="350"/>
        <end position="371"/>
    </location>
</feature>
<evidence type="ECO:0000313" key="3">
    <source>
        <dbReference type="EMBL" id="GAP83832.1"/>
    </source>
</evidence>
<evidence type="ECO:0000256" key="1">
    <source>
        <dbReference type="SAM" id="MobiDB-lite"/>
    </source>
</evidence>
<feature type="compositionally biased region" description="Basic and acidic residues" evidence="1">
    <location>
        <begin position="326"/>
        <end position="336"/>
    </location>
</feature>
<gene>
    <name evidence="3" type="ORF">SAMD00023353_0502460</name>
</gene>
<dbReference type="STRING" id="77044.A0A1S7UKP6"/>
<dbReference type="InterPro" id="IPR024630">
    <property type="entry name" value="Stc1"/>
</dbReference>
<feature type="compositionally biased region" description="Acidic residues" evidence="1">
    <location>
        <begin position="127"/>
        <end position="138"/>
    </location>
</feature>
<name>A0A1S7UKP6_ROSNE</name>
<feature type="region of interest" description="Disordered" evidence="1">
    <location>
        <begin position="127"/>
        <end position="147"/>
    </location>
</feature>
<dbReference type="EMBL" id="DF977450">
    <property type="protein sequence ID" value="GAP83832.1"/>
    <property type="molecule type" value="Genomic_DNA"/>
</dbReference>
<feature type="region of interest" description="Disordered" evidence="1">
    <location>
        <begin position="211"/>
        <end position="232"/>
    </location>
</feature>
<evidence type="ECO:0000259" key="2">
    <source>
        <dbReference type="Pfam" id="PF12898"/>
    </source>
</evidence>
<sequence length="371" mass="41227">MATRSSPSGGPLPRSFLCRLCRQEKASSAYSKRQIQKWYNEKRNDRCNAVTPQNVGLTCQDHGATQREIKCSYCSRLKVVDRFSKRQRNDLNPRCIECTEFILHDNNDEQSTYGYYGTEDNEKLLADEDEDDEDSEDEIGSRYSGPTPITALIDRLEGYSFPTTGQDTTTEAVSTTNSVAISRWDGNTKGAGSSDNPGGSVRTMVGIPPQTVQSYRDPVGISGSPYSSRDVSSLRGYTPVANNNTGLIGVAPHPNQLFPKPNMNHETHNTEAGQSFDAGNGIQKFPGQFAASQPRCKPMNEEETKERALALANMPAKQTRPTGQKPRVENQRNKWYKGDNRKVFYANRKYAPDTVGDRTEAAYDSDSSDDM</sequence>
<accession>A0A1S7UKP6</accession>